<evidence type="ECO:0000256" key="1">
    <source>
        <dbReference type="SAM" id="Phobius"/>
    </source>
</evidence>
<dbReference type="Proteomes" id="UP000283993">
    <property type="component" value="Unassembled WGS sequence"/>
</dbReference>
<dbReference type="NCBIfam" id="NF033233">
    <property type="entry name" value="twin_helix"/>
    <property type="match status" value="1"/>
</dbReference>
<protein>
    <recommendedName>
        <fullName evidence="4">Twin transmembrane helix small protein</fullName>
    </recommendedName>
</protein>
<gene>
    <name evidence="2" type="ORF">SAOR_08310</name>
</gene>
<evidence type="ECO:0000313" key="3">
    <source>
        <dbReference type="Proteomes" id="UP000283993"/>
    </source>
</evidence>
<dbReference type="InterPro" id="IPR021313">
    <property type="entry name" value="DUF2909"/>
</dbReference>
<sequence>MIKIIVVAFMLAIVIALGSGLVFLVRDTGDERRVVKALTWRIILSFVLIGLLVLGYYAGIVQPHNLGQ</sequence>
<dbReference type="EMBL" id="AYKH01000012">
    <property type="protein sequence ID" value="ROO27811.1"/>
    <property type="molecule type" value="Genomic_DNA"/>
</dbReference>
<evidence type="ECO:0000313" key="2">
    <source>
        <dbReference type="EMBL" id="ROO27811.1"/>
    </source>
</evidence>
<evidence type="ECO:0008006" key="4">
    <source>
        <dbReference type="Google" id="ProtNLM"/>
    </source>
</evidence>
<dbReference type="AlphaFoldDB" id="A0A423PQL8"/>
<keyword evidence="1" id="KW-0812">Transmembrane</keyword>
<dbReference type="RefSeq" id="WP_123590940.1">
    <property type="nucleotide sequence ID" value="NZ_AYKH01000012.1"/>
</dbReference>
<reference evidence="2 3" key="1">
    <citation type="submission" date="2013-10" db="EMBL/GenBank/DDBJ databases">
        <title>Salinisphaera orenii MK-B5 Genome Sequencing.</title>
        <authorList>
            <person name="Lai Q."/>
            <person name="Li C."/>
            <person name="Shao Z."/>
        </authorList>
    </citation>
    <scope>NUCLEOTIDE SEQUENCE [LARGE SCALE GENOMIC DNA]</scope>
    <source>
        <strain evidence="2 3">MK-B5</strain>
    </source>
</reference>
<keyword evidence="3" id="KW-1185">Reference proteome</keyword>
<proteinExistence type="predicted"/>
<feature type="transmembrane region" description="Helical" evidence="1">
    <location>
        <begin position="38"/>
        <end position="58"/>
    </location>
</feature>
<comment type="caution">
    <text evidence="2">The sequence shown here is derived from an EMBL/GenBank/DDBJ whole genome shotgun (WGS) entry which is preliminary data.</text>
</comment>
<keyword evidence="1" id="KW-1133">Transmembrane helix</keyword>
<dbReference type="Pfam" id="PF11137">
    <property type="entry name" value="DUF2909"/>
    <property type="match status" value="1"/>
</dbReference>
<feature type="transmembrane region" description="Helical" evidence="1">
    <location>
        <begin position="6"/>
        <end position="26"/>
    </location>
</feature>
<keyword evidence="1" id="KW-0472">Membrane</keyword>
<accession>A0A423PQL8</accession>
<organism evidence="2 3">
    <name type="scientific">Salinisphaera orenii MK-B5</name>
    <dbReference type="NCBI Taxonomy" id="856730"/>
    <lineage>
        <taxon>Bacteria</taxon>
        <taxon>Pseudomonadati</taxon>
        <taxon>Pseudomonadota</taxon>
        <taxon>Gammaproteobacteria</taxon>
        <taxon>Salinisphaerales</taxon>
        <taxon>Salinisphaeraceae</taxon>
        <taxon>Salinisphaera</taxon>
    </lineage>
</organism>
<name>A0A423PQL8_9GAMM</name>